<feature type="region of interest" description="Disordered" evidence="1">
    <location>
        <begin position="422"/>
        <end position="452"/>
    </location>
</feature>
<gene>
    <name evidence="2" type="ORF">DYB35_008538</name>
    <name evidence="3" type="ORF">DYB37_007162</name>
</gene>
<dbReference type="Proteomes" id="UP000285430">
    <property type="component" value="Unassembled WGS sequence"/>
</dbReference>
<comment type="caution">
    <text evidence="2">The sequence shown here is derived from an EMBL/GenBank/DDBJ whole genome shotgun (WGS) entry which is preliminary data.</text>
</comment>
<dbReference type="EMBL" id="QUTG01004315">
    <property type="protein sequence ID" value="RHY88562.1"/>
    <property type="molecule type" value="Genomic_DNA"/>
</dbReference>
<accession>A0A3R6ZFZ4</accession>
<sequence length="452" mass="51786">MAEVLLRAAETHESFRQDEFQKALTYFRHYYTRELDVARALASELLGSRRLHEKALSRVQKDAERVIEVRRREDNLCHDGLMSSLREQLQTLQRNHQEEILLVRKASRDEDYSKGVAYYLLQSQYDRGLASAQDEVQSKASELESVQKVRAALRDLSTESLRTSSESILTEQNRYEQTLLSEQGRRQDLKQLAYEQFMTLTQERAHSGEDPSPGTRDQLKRDRHTNEEVLCQVEQARTRLEMEKLHSPLVIPGRGIPHRPPMVRNPVVEVYSPGAATGVVTQVERILPHLLEVDRMGVTMVDPSAAELTLRDLLEGPYMEDDQLTPRVPFRFTSGHEYGLNDIQVVRIFDDRLTSCGEFIQKTLSRKVAGINDNSHRKSTETVREYAWWIAVANRVMTIEISLDCLIERDVDIDRRTEDSYMIEDTSPGNSATIEPWTAPGLGDDTKNGMAS</sequence>
<protein>
    <submittedName>
        <fullName evidence="2">Uncharacterized protein</fullName>
    </submittedName>
</protein>
<proteinExistence type="predicted"/>
<evidence type="ECO:0000256" key="1">
    <source>
        <dbReference type="SAM" id="MobiDB-lite"/>
    </source>
</evidence>
<reference evidence="4 5" key="1">
    <citation type="submission" date="2018-08" db="EMBL/GenBank/DDBJ databases">
        <title>Aphanomyces genome sequencing and annotation.</title>
        <authorList>
            <person name="Minardi D."/>
            <person name="Oidtmann B."/>
            <person name="Van Der Giezen M."/>
            <person name="Studholme D.J."/>
        </authorList>
    </citation>
    <scope>NUCLEOTIDE SEQUENCE [LARGE SCALE GENOMIC DNA]</scope>
    <source>
        <strain evidence="3 4">Da</strain>
        <strain evidence="2 5">Sv</strain>
    </source>
</reference>
<dbReference type="Proteomes" id="UP000285712">
    <property type="component" value="Unassembled WGS sequence"/>
</dbReference>
<organism evidence="2 5">
    <name type="scientific">Aphanomyces astaci</name>
    <name type="common">Crayfish plague agent</name>
    <dbReference type="NCBI Taxonomy" id="112090"/>
    <lineage>
        <taxon>Eukaryota</taxon>
        <taxon>Sar</taxon>
        <taxon>Stramenopiles</taxon>
        <taxon>Oomycota</taxon>
        <taxon>Saprolegniomycetes</taxon>
        <taxon>Saprolegniales</taxon>
        <taxon>Verrucalvaceae</taxon>
        <taxon>Aphanomyces</taxon>
    </lineage>
</organism>
<dbReference type="AlphaFoldDB" id="A0A3R6ZFZ4"/>
<dbReference type="EMBL" id="QUTH01006741">
    <property type="protein sequence ID" value="RHZ06332.1"/>
    <property type="molecule type" value="Genomic_DNA"/>
</dbReference>
<feature type="region of interest" description="Disordered" evidence="1">
    <location>
        <begin position="201"/>
        <end position="226"/>
    </location>
</feature>
<evidence type="ECO:0000313" key="4">
    <source>
        <dbReference type="Proteomes" id="UP000285430"/>
    </source>
</evidence>
<dbReference type="VEuPathDB" id="FungiDB:H257_11338"/>
<name>A0A3R6ZFZ4_APHAT</name>
<evidence type="ECO:0000313" key="2">
    <source>
        <dbReference type="EMBL" id="RHY88562.1"/>
    </source>
</evidence>
<evidence type="ECO:0000313" key="5">
    <source>
        <dbReference type="Proteomes" id="UP000285712"/>
    </source>
</evidence>
<evidence type="ECO:0000313" key="3">
    <source>
        <dbReference type="EMBL" id="RHZ06332.1"/>
    </source>
</evidence>
<feature type="compositionally biased region" description="Basic and acidic residues" evidence="1">
    <location>
        <begin position="217"/>
        <end position="226"/>
    </location>
</feature>